<dbReference type="Pfam" id="PF00450">
    <property type="entry name" value="Peptidase_S10"/>
    <property type="match status" value="1"/>
</dbReference>
<keyword evidence="4 6" id="KW-0378">Hydrolase</keyword>
<dbReference type="STRING" id="1047168.A0A0F4G8Y4"/>
<protein>
    <recommendedName>
        <fullName evidence="6">Carboxypeptidase</fullName>
        <ecNumber evidence="6">3.4.16.-</ecNumber>
    </recommendedName>
</protein>
<comment type="caution">
    <text evidence="7">The sequence shown here is derived from an EMBL/GenBank/DDBJ whole genome shotgun (WGS) entry which is preliminary data.</text>
</comment>
<dbReference type="MEROPS" id="S10.014"/>
<evidence type="ECO:0000256" key="2">
    <source>
        <dbReference type="ARBA" id="ARBA00022645"/>
    </source>
</evidence>
<dbReference type="SUPFAM" id="SSF53474">
    <property type="entry name" value="alpha/beta-Hydrolases"/>
    <property type="match status" value="1"/>
</dbReference>
<proteinExistence type="inferred from homology"/>
<dbReference type="GO" id="GO:0006508">
    <property type="term" value="P:proteolysis"/>
    <property type="evidence" value="ECO:0007669"/>
    <property type="project" value="UniProtKB-KW"/>
</dbReference>
<dbReference type="EMBL" id="LAFY01004273">
    <property type="protein sequence ID" value="KJX93447.1"/>
    <property type="molecule type" value="Genomic_DNA"/>
</dbReference>
<evidence type="ECO:0000256" key="4">
    <source>
        <dbReference type="ARBA" id="ARBA00022801"/>
    </source>
</evidence>
<comment type="similarity">
    <text evidence="1 6">Belongs to the peptidase S10 family.</text>
</comment>
<dbReference type="Proteomes" id="UP000033647">
    <property type="component" value="Unassembled WGS sequence"/>
</dbReference>
<evidence type="ECO:0000256" key="6">
    <source>
        <dbReference type="RuleBase" id="RU361156"/>
    </source>
</evidence>
<keyword evidence="2 6" id="KW-0121">Carboxypeptidase</keyword>
<dbReference type="InterPro" id="IPR018202">
    <property type="entry name" value="Ser_caboxypep_ser_AS"/>
</dbReference>
<dbReference type="PRINTS" id="PR00724">
    <property type="entry name" value="CRBOXYPTASEC"/>
</dbReference>
<dbReference type="EC" id="3.4.16.-" evidence="6"/>
<dbReference type="InterPro" id="IPR001563">
    <property type="entry name" value="Peptidase_S10"/>
</dbReference>
<dbReference type="AlphaFoldDB" id="A0A0F4G8Y4"/>
<accession>A0A0F4G8Y4</accession>
<keyword evidence="8" id="KW-1185">Reference proteome</keyword>
<name>A0A0F4G8Y4_9PEZI</name>
<dbReference type="InterPro" id="IPR029058">
    <property type="entry name" value="AB_hydrolase_fold"/>
</dbReference>
<gene>
    <name evidence="7" type="ORF">TI39_contig4314g00003</name>
</gene>
<dbReference type="OrthoDB" id="443318at2759"/>
<evidence type="ECO:0000256" key="3">
    <source>
        <dbReference type="ARBA" id="ARBA00022670"/>
    </source>
</evidence>
<organism evidence="7 8">
    <name type="scientific">Zymoseptoria brevis</name>
    <dbReference type="NCBI Taxonomy" id="1047168"/>
    <lineage>
        <taxon>Eukaryota</taxon>
        <taxon>Fungi</taxon>
        <taxon>Dikarya</taxon>
        <taxon>Ascomycota</taxon>
        <taxon>Pezizomycotina</taxon>
        <taxon>Dothideomycetes</taxon>
        <taxon>Dothideomycetidae</taxon>
        <taxon>Mycosphaerellales</taxon>
        <taxon>Mycosphaerellaceae</taxon>
        <taxon>Zymoseptoria</taxon>
    </lineage>
</organism>
<keyword evidence="3 6" id="KW-0645">Protease</keyword>
<evidence type="ECO:0000256" key="1">
    <source>
        <dbReference type="ARBA" id="ARBA00009431"/>
    </source>
</evidence>
<evidence type="ECO:0000313" key="7">
    <source>
        <dbReference type="EMBL" id="KJX93447.1"/>
    </source>
</evidence>
<dbReference type="PROSITE" id="PS00131">
    <property type="entry name" value="CARBOXYPEPT_SER_SER"/>
    <property type="match status" value="1"/>
</dbReference>
<sequence>MRSYNQFKLVETDRSQAFYVEQSALPDVTFNFGESYAGYLSGGNGSQMFFWYFPTTNPAGKNDTVIWTNGGPGCSSLGGLMQENGPILWRPGQASPAANPWSWHKLANVVWVDYPIGTGYSHGSITAQDDSDLAQQFLAFWDSFTTTFEMYDHRLFISSESYGGVHVPYISAAMIAQGDSTRFNVQGGLMYSPVMPFVKELGLDLATIPTFARYWQPVLNIPSEGRVNMEEMSVACGLDLYFREHLAFPPPAQPWESINRSCPIFEEFFSNAINANNCLNVYHVPDICPVQFNVLGDPALPSPEGFVPWPSRPDVRQALHATLQNATSWHICQPHVFDTVNGTAHYNTSDHAARMRMLIEHTNNVIIASGTADAAVFPNGTAIAIQHLTWNGAQGFREHFGEAFVVPKHKRGGDVTTWAGGGEVGFFRKERGLMYMQLLAGHQLPQYAPTAAFRHLEYLLGRVEGVGDAGNWSIDVGR</sequence>
<reference evidence="7 8" key="1">
    <citation type="submission" date="2015-03" db="EMBL/GenBank/DDBJ databases">
        <title>RNA-seq based gene annotation and comparative genomics of four Zymoseptoria species reveal species-specific pathogenicity related genes and transposable element activity.</title>
        <authorList>
            <person name="Grandaubert J."/>
            <person name="Bhattacharyya A."/>
            <person name="Stukenbrock E.H."/>
        </authorList>
    </citation>
    <scope>NUCLEOTIDE SEQUENCE [LARGE SCALE GENOMIC DNA]</scope>
    <source>
        <strain evidence="7 8">Zb18110</strain>
    </source>
</reference>
<dbReference type="PANTHER" id="PTHR11802">
    <property type="entry name" value="SERINE PROTEASE FAMILY S10 SERINE CARBOXYPEPTIDASE"/>
    <property type="match status" value="1"/>
</dbReference>
<evidence type="ECO:0000313" key="8">
    <source>
        <dbReference type="Proteomes" id="UP000033647"/>
    </source>
</evidence>
<keyword evidence="5" id="KW-0325">Glycoprotein</keyword>
<dbReference type="GO" id="GO:0004185">
    <property type="term" value="F:serine-type carboxypeptidase activity"/>
    <property type="evidence" value="ECO:0007669"/>
    <property type="project" value="UniProtKB-UniRule"/>
</dbReference>
<dbReference type="PANTHER" id="PTHR11802:SF479">
    <property type="entry name" value="CARBOXYPEPTIDASE"/>
    <property type="match status" value="1"/>
</dbReference>
<evidence type="ECO:0000256" key="5">
    <source>
        <dbReference type="ARBA" id="ARBA00023180"/>
    </source>
</evidence>
<dbReference type="Gene3D" id="3.40.50.1820">
    <property type="entry name" value="alpha/beta hydrolase"/>
    <property type="match status" value="1"/>
</dbReference>